<comment type="caution">
    <text evidence="1">The sequence shown here is derived from an EMBL/GenBank/DDBJ whole genome shotgun (WGS) entry which is preliminary data.</text>
</comment>
<dbReference type="EMBL" id="CAAALY010013020">
    <property type="protein sequence ID" value="VEL11839.1"/>
    <property type="molecule type" value="Genomic_DNA"/>
</dbReference>
<evidence type="ECO:0000313" key="1">
    <source>
        <dbReference type="EMBL" id="VEL11839.1"/>
    </source>
</evidence>
<organism evidence="1 2">
    <name type="scientific">Protopolystoma xenopodis</name>
    <dbReference type="NCBI Taxonomy" id="117903"/>
    <lineage>
        <taxon>Eukaryota</taxon>
        <taxon>Metazoa</taxon>
        <taxon>Spiralia</taxon>
        <taxon>Lophotrochozoa</taxon>
        <taxon>Platyhelminthes</taxon>
        <taxon>Monogenea</taxon>
        <taxon>Polyopisthocotylea</taxon>
        <taxon>Polystomatidea</taxon>
        <taxon>Polystomatidae</taxon>
        <taxon>Protopolystoma</taxon>
    </lineage>
</organism>
<reference evidence="1" key="1">
    <citation type="submission" date="2018-11" db="EMBL/GenBank/DDBJ databases">
        <authorList>
            <consortium name="Pathogen Informatics"/>
        </authorList>
    </citation>
    <scope>NUCLEOTIDE SEQUENCE</scope>
</reference>
<dbReference type="AlphaFoldDB" id="A0A448WHD8"/>
<keyword evidence="2" id="KW-1185">Reference proteome</keyword>
<gene>
    <name evidence="1" type="ORF">PXEA_LOCUS5279</name>
</gene>
<accession>A0A448WHD8</accession>
<sequence>MVLRITKLIDDADYDAGETFGNVPRPRSDFGNDYVCNGLRARYVPLSLLTNMTKLRKQGQTTFKPFICLLNRLHQIDELDINAALAQKQRTAVLQFCSAKPERHSPALCLTSDLMFF</sequence>
<name>A0A448WHD8_9PLAT</name>
<proteinExistence type="predicted"/>
<dbReference type="Proteomes" id="UP000784294">
    <property type="component" value="Unassembled WGS sequence"/>
</dbReference>
<evidence type="ECO:0000313" key="2">
    <source>
        <dbReference type="Proteomes" id="UP000784294"/>
    </source>
</evidence>
<protein>
    <submittedName>
        <fullName evidence="1">Uncharacterized protein</fullName>
    </submittedName>
</protein>